<dbReference type="Proteomes" id="UP001596139">
    <property type="component" value="Unassembled WGS sequence"/>
</dbReference>
<keyword evidence="2" id="KW-1185">Reference proteome</keyword>
<dbReference type="InterPro" id="IPR015797">
    <property type="entry name" value="NUDIX_hydrolase-like_dom_sf"/>
</dbReference>
<dbReference type="EMBL" id="JBHSPX010000008">
    <property type="protein sequence ID" value="MFC6066566.1"/>
    <property type="molecule type" value="Genomic_DNA"/>
</dbReference>
<organism evidence="1 2">
    <name type="scientific">Streptomyces ochraceiscleroticus</name>
    <dbReference type="NCBI Taxonomy" id="47761"/>
    <lineage>
        <taxon>Bacteria</taxon>
        <taxon>Bacillati</taxon>
        <taxon>Actinomycetota</taxon>
        <taxon>Actinomycetes</taxon>
        <taxon>Kitasatosporales</taxon>
        <taxon>Streptomycetaceae</taxon>
        <taxon>Streptomyces</taxon>
    </lineage>
</organism>
<gene>
    <name evidence="1" type="ORF">ACFP4F_29035</name>
</gene>
<evidence type="ECO:0000313" key="1">
    <source>
        <dbReference type="EMBL" id="MFC6066566.1"/>
    </source>
</evidence>
<sequence length="148" mass="16368">MRRVVFVAMLSPTGQLALVADDLPRARPRWVFPSGLARAAESYREAAARVLRDLVGAIPVHGGVVEGCRWAQVPVPTERSRREAHVFIFRLTAAGDAPGLLLWKGATRWAEPEQWPELCTRCDLPDVDMLLTGYLEGWVPDGRITLGP</sequence>
<evidence type="ECO:0000313" key="2">
    <source>
        <dbReference type="Proteomes" id="UP001596139"/>
    </source>
</evidence>
<dbReference type="RefSeq" id="WP_382467532.1">
    <property type="nucleotide sequence ID" value="NZ_JBHSPX010000008.1"/>
</dbReference>
<proteinExistence type="predicted"/>
<comment type="caution">
    <text evidence="1">The sequence shown here is derived from an EMBL/GenBank/DDBJ whole genome shotgun (WGS) entry which is preliminary data.</text>
</comment>
<dbReference type="Gene3D" id="3.90.79.10">
    <property type="entry name" value="Nucleoside Triphosphate Pyrophosphohydrolase"/>
    <property type="match status" value="1"/>
</dbReference>
<accession>A0ABW1MSX4</accession>
<dbReference type="SUPFAM" id="SSF55811">
    <property type="entry name" value="Nudix"/>
    <property type="match status" value="1"/>
</dbReference>
<protein>
    <submittedName>
        <fullName evidence="1">NUDIX domain-containing protein</fullName>
    </submittedName>
</protein>
<reference evidence="2" key="1">
    <citation type="journal article" date="2019" name="Int. J. Syst. Evol. Microbiol.">
        <title>The Global Catalogue of Microorganisms (GCM) 10K type strain sequencing project: providing services to taxonomists for standard genome sequencing and annotation.</title>
        <authorList>
            <consortium name="The Broad Institute Genomics Platform"/>
            <consortium name="The Broad Institute Genome Sequencing Center for Infectious Disease"/>
            <person name="Wu L."/>
            <person name="Ma J."/>
        </authorList>
    </citation>
    <scope>NUCLEOTIDE SEQUENCE [LARGE SCALE GENOMIC DNA]</scope>
    <source>
        <strain evidence="2">CGMCC 1.15180</strain>
    </source>
</reference>
<name>A0ABW1MSX4_9ACTN</name>